<dbReference type="Proteomes" id="UP000447434">
    <property type="component" value="Chromosome 4"/>
</dbReference>
<accession>A0A6A4QNP4</accession>
<proteinExistence type="predicted"/>
<evidence type="ECO:0000313" key="1">
    <source>
        <dbReference type="EMBL" id="KAE9615540.1"/>
    </source>
</evidence>
<protein>
    <submittedName>
        <fullName evidence="1">Uncharacterized protein</fullName>
    </submittedName>
</protein>
<sequence length="110" mass="13123">MTNIPNILMINTIVSREQNDIFYESLEEEVVLAPKKNTSSKPIGGPWSTFDDLPSNKWWERFFDLGAWLDNKMMSIDTNSYKGIEEFYCKMTITMKEWYHNLEHVYWCIL</sequence>
<dbReference type="AlphaFoldDB" id="A0A6A4QNP4"/>
<gene>
    <name evidence="1" type="ORF">Lalb_Chr04g0256371</name>
</gene>
<name>A0A6A4QNP4_LUPAL</name>
<keyword evidence="2" id="KW-1185">Reference proteome</keyword>
<dbReference type="EMBL" id="WOCE01000004">
    <property type="protein sequence ID" value="KAE9615540.1"/>
    <property type="molecule type" value="Genomic_DNA"/>
</dbReference>
<evidence type="ECO:0000313" key="2">
    <source>
        <dbReference type="Proteomes" id="UP000447434"/>
    </source>
</evidence>
<dbReference type="OrthoDB" id="1429146at2759"/>
<reference evidence="2" key="1">
    <citation type="journal article" date="2020" name="Nat. Commun.">
        <title>Genome sequence of the cluster root forming white lupin.</title>
        <authorList>
            <person name="Hufnagel B."/>
            <person name="Marques A."/>
            <person name="Soriano A."/>
            <person name="Marques L."/>
            <person name="Divol F."/>
            <person name="Doumas P."/>
            <person name="Sallet E."/>
            <person name="Mancinotti D."/>
            <person name="Carrere S."/>
            <person name="Marande W."/>
            <person name="Arribat S."/>
            <person name="Keller J."/>
            <person name="Huneau C."/>
            <person name="Blein T."/>
            <person name="Aime D."/>
            <person name="Laguerre M."/>
            <person name="Taylor J."/>
            <person name="Schubert V."/>
            <person name="Nelson M."/>
            <person name="Geu-Flores F."/>
            <person name="Crespi M."/>
            <person name="Gallardo-Guerrero K."/>
            <person name="Delaux P.-M."/>
            <person name="Salse J."/>
            <person name="Berges H."/>
            <person name="Guyot R."/>
            <person name="Gouzy J."/>
            <person name="Peret B."/>
        </authorList>
    </citation>
    <scope>NUCLEOTIDE SEQUENCE [LARGE SCALE GENOMIC DNA]</scope>
    <source>
        <strain evidence="2">cv. Amiga</strain>
    </source>
</reference>
<comment type="caution">
    <text evidence="1">The sequence shown here is derived from an EMBL/GenBank/DDBJ whole genome shotgun (WGS) entry which is preliminary data.</text>
</comment>
<organism evidence="1 2">
    <name type="scientific">Lupinus albus</name>
    <name type="common">White lupine</name>
    <name type="synonym">Lupinus termis</name>
    <dbReference type="NCBI Taxonomy" id="3870"/>
    <lineage>
        <taxon>Eukaryota</taxon>
        <taxon>Viridiplantae</taxon>
        <taxon>Streptophyta</taxon>
        <taxon>Embryophyta</taxon>
        <taxon>Tracheophyta</taxon>
        <taxon>Spermatophyta</taxon>
        <taxon>Magnoliopsida</taxon>
        <taxon>eudicotyledons</taxon>
        <taxon>Gunneridae</taxon>
        <taxon>Pentapetalae</taxon>
        <taxon>rosids</taxon>
        <taxon>fabids</taxon>
        <taxon>Fabales</taxon>
        <taxon>Fabaceae</taxon>
        <taxon>Papilionoideae</taxon>
        <taxon>50 kb inversion clade</taxon>
        <taxon>genistoids sensu lato</taxon>
        <taxon>core genistoids</taxon>
        <taxon>Genisteae</taxon>
        <taxon>Lupinus</taxon>
    </lineage>
</organism>